<dbReference type="GO" id="GO:0006465">
    <property type="term" value="P:signal peptide processing"/>
    <property type="evidence" value="ECO:0007669"/>
    <property type="project" value="InterPro"/>
</dbReference>
<dbReference type="Gene3D" id="2.10.109.10">
    <property type="entry name" value="Umud Fragment, subunit A"/>
    <property type="match status" value="1"/>
</dbReference>
<keyword evidence="7" id="KW-0812">Transmembrane</keyword>
<dbReference type="PANTHER" id="PTHR43390:SF1">
    <property type="entry name" value="CHLOROPLAST PROCESSING PEPTIDASE"/>
    <property type="match status" value="1"/>
</dbReference>
<sequence>MWNLGKTEKEKVAANHKMTFAYVLLLLIGVVSVSLIAFFFTQYSIHPVAGSSMEPTIKDGQQVAIKKTQTLQRYATVAFSASSEDGMFIKRIIGVPGDKLIVQNDVMILDFETESAFASTIQVKLQANVAEQLKELHEIPAGYYFVLGDHMAVSKDSRSFGLIKKTQVEGILTAILPSVKGGRQVLIIKGIAIGVILLVFGILASRFLIHYRMEQAKKLTGHPAVFYKKLQILKQLETQKTTLFLMITTLLMGIVVFLLMVSLFQVENQFLQRNEQVTQLEKEVQKIKTQQNEVLSKVTVRSYPEEGIGLADISWEALTKSQEQEALQPKIETELTQKLVPYFGLTQAIISLDVPSQTLSIAMTGATENEENRKKIEDNITAFVAESKEIPKLMQITIEIQMTTEKETETIYEEIFLREKDTDAFSKVEKNEANVQKGKG</sequence>
<feature type="transmembrane region" description="Helical" evidence="7">
    <location>
        <begin position="20"/>
        <end position="45"/>
    </location>
</feature>
<proteinExistence type="inferred from homology"/>
<dbReference type="InterPro" id="IPR019533">
    <property type="entry name" value="Peptidase_S26"/>
</dbReference>
<reference evidence="9" key="1">
    <citation type="submission" date="2019-11" db="EMBL/GenBank/DDBJ databases">
        <authorList>
            <person name="Feng L."/>
        </authorList>
    </citation>
    <scope>NUCLEOTIDE SEQUENCE</scope>
    <source>
        <strain evidence="9">ECasseliflavusLFYP2</strain>
    </source>
</reference>
<dbReference type="InterPro" id="IPR036286">
    <property type="entry name" value="LexA/Signal_pep-like_sf"/>
</dbReference>
<dbReference type="GO" id="GO:0004252">
    <property type="term" value="F:serine-type endopeptidase activity"/>
    <property type="evidence" value="ECO:0007669"/>
    <property type="project" value="InterPro"/>
</dbReference>
<dbReference type="NCBIfam" id="TIGR02227">
    <property type="entry name" value="sigpep_I_bact"/>
    <property type="match status" value="1"/>
</dbReference>
<dbReference type="EC" id="3.4.21.89" evidence="4 7"/>
<evidence type="ECO:0000256" key="2">
    <source>
        <dbReference type="ARBA" id="ARBA00004401"/>
    </source>
</evidence>
<dbReference type="Pfam" id="PF10502">
    <property type="entry name" value="Peptidase_S26"/>
    <property type="match status" value="1"/>
</dbReference>
<dbReference type="SUPFAM" id="SSF51306">
    <property type="entry name" value="LexA/Signal peptidase"/>
    <property type="match status" value="1"/>
</dbReference>
<comment type="similarity">
    <text evidence="3 7">Belongs to the peptidase S26 family.</text>
</comment>
<organism evidence="9">
    <name type="scientific">Enterococcus casseliflavus</name>
    <name type="common">Enterococcus flavescens</name>
    <dbReference type="NCBI Taxonomy" id="37734"/>
    <lineage>
        <taxon>Bacteria</taxon>
        <taxon>Bacillati</taxon>
        <taxon>Bacillota</taxon>
        <taxon>Bacilli</taxon>
        <taxon>Lactobacillales</taxon>
        <taxon>Enterococcaceae</taxon>
        <taxon>Enterococcus</taxon>
    </lineage>
</organism>
<comment type="subcellular location">
    <subcellularLocation>
        <location evidence="2">Cell membrane</location>
        <topology evidence="2">Single-pass type II membrane protein</topology>
    </subcellularLocation>
    <subcellularLocation>
        <location evidence="7">Membrane</location>
        <topology evidence="7">Single-pass type II membrane protein</topology>
    </subcellularLocation>
</comment>
<evidence type="ECO:0000256" key="3">
    <source>
        <dbReference type="ARBA" id="ARBA00009370"/>
    </source>
</evidence>
<dbReference type="PROSITE" id="PS00760">
    <property type="entry name" value="SPASE_I_2"/>
    <property type="match status" value="1"/>
</dbReference>
<feature type="active site" evidence="6">
    <location>
        <position position="90"/>
    </location>
</feature>
<dbReference type="CDD" id="cd06530">
    <property type="entry name" value="S26_SPase_I"/>
    <property type="match status" value="1"/>
</dbReference>
<feature type="transmembrane region" description="Helical" evidence="7">
    <location>
        <begin position="243"/>
        <end position="264"/>
    </location>
</feature>
<dbReference type="PROSITE" id="PS00761">
    <property type="entry name" value="SPASE_I_3"/>
    <property type="match status" value="1"/>
</dbReference>
<keyword evidence="5 7" id="KW-0378">Hydrolase</keyword>
<dbReference type="EMBL" id="CACRTX010000003">
    <property type="protein sequence ID" value="VYT74436.1"/>
    <property type="molecule type" value="Genomic_DNA"/>
</dbReference>
<feature type="domain" description="Peptidase S26" evidence="8">
    <location>
        <begin position="23"/>
        <end position="173"/>
    </location>
</feature>
<keyword evidence="7" id="KW-0645">Protease</keyword>
<dbReference type="RefSeq" id="WP_421757889.1">
    <property type="nucleotide sequence ID" value="NZ_CACRTX010000003.1"/>
</dbReference>
<feature type="transmembrane region" description="Helical" evidence="7">
    <location>
        <begin position="186"/>
        <end position="209"/>
    </location>
</feature>
<evidence type="ECO:0000313" key="9">
    <source>
        <dbReference type="EMBL" id="VYT74436.1"/>
    </source>
</evidence>
<feature type="active site" evidence="6">
    <location>
        <position position="52"/>
    </location>
</feature>
<evidence type="ECO:0000259" key="8">
    <source>
        <dbReference type="Pfam" id="PF10502"/>
    </source>
</evidence>
<evidence type="ECO:0000256" key="4">
    <source>
        <dbReference type="ARBA" id="ARBA00013208"/>
    </source>
</evidence>
<dbReference type="AlphaFoldDB" id="A0A6N2Z8X8"/>
<evidence type="ECO:0000256" key="7">
    <source>
        <dbReference type="RuleBase" id="RU362042"/>
    </source>
</evidence>
<dbReference type="InterPro" id="IPR019758">
    <property type="entry name" value="Pept_S26A_signal_pept_1_CS"/>
</dbReference>
<dbReference type="PANTHER" id="PTHR43390">
    <property type="entry name" value="SIGNAL PEPTIDASE I"/>
    <property type="match status" value="1"/>
</dbReference>
<accession>A0A6N2Z8X8</accession>
<comment type="catalytic activity">
    <reaction evidence="1 7">
        <text>Cleavage of hydrophobic, N-terminal signal or leader sequences from secreted and periplasmic proteins.</text>
        <dbReference type="EC" id="3.4.21.89"/>
    </reaction>
</comment>
<dbReference type="InterPro" id="IPR000223">
    <property type="entry name" value="Pept_S26A_signal_pept_1"/>
</dbReference>
<evidence type="ECO:0000256" key="6">
    <source>
        <dbReference type="PIRSR" id="PIRSR600223-1"/>
    </source>
</evidence>
<protein>
    <recommendedName>
        <fullName evidence="4 7">Signal peptidase I</fullName>
        <ecNumber evidence="4 7">3.4.21.89</ecNumber>
    </recommendedName>
</protein>
<name>A0A6N2Z8X8_ENTCA</name>
<dbReference type="GO" id="GO:0009003">
    <property type="term" value="F:signal peptidase activity"/>
    <property type="evidence" value="ECO:0007669"/>
    <property type="project" value="UniProtKB-EC"/>
</dbReference>
<keyword evidence="7" id="KW-0472">Membrane</keyword>
<evidence type="ECO:0000256" key="5">
    <source>
        <dbReference type="ARBA" id="ARBA00022801"/>
    </source>
</evidence>
<dbReference type="InterPro" id="IPR019757">
    <property type="entry name" value="Pept_S26A_signal_pept_1_Lys-AS"/>
</dbReference>
<keyword evidence="7" id="KW-1133">Transmembrane helix</keyword>
<gene>
    <name evidence="9" type="primary">spsB_3</name>
    <name evidence="9" type="ORF">ECLFYP2_01508</name>
</gene>
<comment type="caution">
    <text evidence="7">Lacks conserved residue(s) required for the propagation of feature annotation.</text>
</comment>
<dbReference type="GO" id="GO:0005886">
    <property type="term" value="C:plasma membrane"/>
    <property type="evidence" value="ECO:0007669"/>
    <property type="project" value="UniProtKB-SubCell"/>
</dbReference>
<evidence type="ECO:0000256" key="1">
    <source>
        <dbReference type="ARBA" id="ARBA00000677"/>
    </source>
</evidence>
<dbReference type="PRINTS" id="PR00727">
    <property type="entry name" value="LEADERPTASE"/>
</dbReference>